<dbReference type="Gene3D" id="3.40.50.720">
    <property type="entry name" value="NAD(P)-binding Rossmann-like Domain"/>
    <property type="match status" value="1"/>
</dbReference>
<dbReference type="AlphaFoldDB" id="A0A4Y9ZL30"/>
<evidence type="ECO:0000256" key="2">
    <source>
        <dbReference type="ARBA" id="ARBA00022857"/>
    </source>
</evidence>
<sequence length="253" mass="25883">MAPVLPLAGKVAIVTGSSRSIGAVVAHHLASDGASVAVNYVSNKAAADKVVADIKADGKGNAVAIKADVSSVAGGKELLDATLNAFGKVDILVLNAGVMGSKPLAAVDEDFFDQHFNVNVKGPLFLVKAAAPLLPSGGRVIFFSTTLTSASVVQPFALTYVASKAAVEQLGRVLAKDLGARGITVNTVAPGPTDTDLFRNGKTPEQIKFIANMNPAKRIGLPEEVSPVVAFLASPAASWVNGQTIRINGGFVV</sequence>
<dbReference type="PRINTS" id="PR00080">
    <property type="entry name" value="SDRFAMILY"/>
</dbReference>
<dbReference type="STRING" id="135208.A0A4Y9ZL30"/>
<dbReference type="GO" id="GO:0016614">
    <property type="term" value="F:oxidoreductase activity, acting on CH-OH group of donors"/>
    <property type="evidence" value="ECO:0007669"/>
    <property type="project" value="UniProtKB-ARBA"/>
</dbReference>
<dbReference type="CDD" id="cd05362">
    <property type="entry name" value="THN_reductase-like_SDR_c"/>
    <property type="match status" value="1"/>
</dbReference>
<dbReference type="EMBL" id="SFCI01002281">
    <property type="protein sequence ID" value="TFY74129.1"/>
    <property type="molecule type" value="Genomic_DNA"/>
</dbReference>
<protein>
    <recommendedName>
        <fullName evidence="6">NAD(P)-binding protein</fullName>
    </recommendedName>
</protein>
<proteinExistence type="inferred from homology"/>
<dbReference type="InterPro" id="IPR020904">
    <property type="entry name" value="Sc_DH/Rdtase_CS"/>
</dbReference>
<organism evidence="4 5">
    <name type="scientific">Hericium alpestre</name>
    <dbReference type="NCBI Taxonomy" id="135208"/>
    <lineage>
        <taxon>Eukaryota</taxon>
        <taxon>Fungi</taxon>
        <taxon>Dikarya</taxon>
        <taxon>Basidiomycota</taxon>
        <taxon>Agaricomycotina</taxon>
        <taxon>Agaricomycetes</taxon>
        <taxon>Russulales</taxon>
        <taxon>Hericiaceae</taxon>
        <taxon>Hericium</taxon>
    </lineage>
</organism>
<gene>
    <name evidence="4" type="ORF">EWM64_g9883</name>
</gene>
<evidence type="ECO:0000256" key="1">
    <source>
        <dbReference type="ARBA" id="ARBA00006484"/>
    </source>
</evidence>
<dbReference type="InterPro" id="IPR036291">
    <property type="entry name" value="NAD(P)-bd_dom_sf"/>
</dbReference>
<dbReference type="Pfam" id="PF13561">
    <property type="entry name" value="adh_short_C2"/>
    <property type="match status" value="1"/>
</dbReference>
<evidence type="ECO:0000313" key="4">
    <source>
        <dbReference type="EMBL" id="TFY74129.1"/>
    </source>
</evidence>
<dbReference type="PANTHER" id="PTHR48107">
    <property type="entry name" value="NADPH-DEPENDENT ALDEHYDE REDUCTASE-LIKE PROTEIN, CHLOROPLASTIC-RELATED"/>
    <property type="match status" value="1"/>
</dbReference>
<accession>A0A4Y9ZL30</accession>
<evidence type="ECO:0000256" key="3">
    <source>
        <dbReference type="ARBA" id="ARBA00023002"/>
    </source>
</evidence>
<evidence type="ECO:0008006" key="6">
    <source>
        <dbReference type="Google" id="ProtNLM"/>
    </source>
</evidence>
<keyword evidence="5" id="KW-1185">Reference proteome</keyword>
<name>A0A4Y9ZL30_9AGAM</name>
<reference evidence="4 5" key="1">
    <citation type="submission" date="2019-02" db="EMBL/GenBank/DDBJ databases">
        <title>Genome sequencing of the rare red list fungi Hericium alpestre (H. flagellum).</title>
        <authorList>
            <person name="Buettner E."/>
            <person name="Kellner H."/>
        </authorList>
    </citation>
    <scope>NUCLEOTIDE SEQUENCE [LARGE SCALE GENOMIC DNA]</scope>
    <source>
        <strain evidence="4 5">DSM 108284</strain>
    </source>
</reference>
<keyword evidence="3" id="KW-0560">Oxidoreductase</keyword>
<dbReference type="PROSITE" id="PS00061">
    <property type="entry name" value="ADH_SHORT"/>
    <property type="match status" value="1"/>
</dbReference>
<evidence type="ECO:0000313" key="5">
    <source>
        <dbReference type="Proteomes" id="UP000298061"/>
    </source>
</evidence>
<comment type="similarity">
    <text evidence="1">Belongs to the short-chain dehydrogenases/reductases (SDR) family.</text>
</comment>
<dbReference type="SUPFAM" id="SSF51735">
    <property type="entry name" value="NAD(P)-binding Rossmann-fold domains"/>
    <property type="match status" value="1"/>
</dbReference>
<keyword evidence="2" id="KW-0521">NADP</keyword>
<dbReference type="Proteomes" id="UP000298061">
    <property type="component" value="Unassembled WGS sequence"/>
</dbReference>
<dbReference type="OrthoDB" id="5327538at2759"/>
<dbReference type="PRINTS" id="PR00081">
    <property type="entry name" value="GDHRDH"/>
</dbReference>
<dbReference type="FunFam" id="3.40.50.720:FF:000084">
    <property type="entry name" value="Short-chain dehydrogenase reductase"/>
    <property type="match status" value="1"/>
</dbReference>
<dbReference type="PANTHER" id="PTHR48107:SF7">
    <property type="entry name" value="RE15974P"/>
    <property type="match status" value="1"/>
</dbReference>
<dbReference type="InterPro" id="IPR002347">
    <property type="entry name" value="SDR_fam"/>
</dbReference>
<comment type="caution">
    <text evidence="4">The sequence shown here is derived from an EMBL/GenBank/DDBJ whole genome shotgun (WGS) entry which is preliminary data.</text>
</comment>